<accession>A0A813AVX2</accession>
<feature type="region of interest" description="Disordered" evidence="1">
    <location>
        <begin position="506"/>
        <end position="535"/>
    </location>
</feature>
<evidence type="ECO:0000256" key="1">
    <source>
        <dbReference type="SAM" id="MobiDB-lite"/>
    </source>
</evidence>
<keyword evidence="2" id="KW-0472">Membrane</keyword>
<feature type="transmembrane region" description="Helical" evidence="2">
    <location>
        <begin position="398"/>
        <end position="415"/>
    </location>
</feature>
<evidence type="ECO:0000313" key="4">
    <source>
        <dbReference type="Proteomes" id="UP000601435"/>
    </source>
</evidence>
<name>A0A813AVX2_9DINO</name>
<gene>
    <name evidence="3" type="ORF">SNEC2469_LOCUS28785</name>
</gene>
<proteinExistence type="predicted"/>
<keyword evidence="2" id="KW-1133">Transmembrane helix</keyword>
<feature type="non-terminal residue" evidence="3">
    <location>
        <position position="1"/>
    </location>
</feature>
<evidence type="ECO:0000256" key="2">
    <source>
        <dbReference type="SAM" id="Phobius"/>
    </source>
</evidence>
<feature type="non-terminal residue" evidence="3">
    <location>
        <position position="535"/>
    </location>
</feature>
<feature type="region of interest" description="Disordered" evidence="1">
    <location>
        <begin position="431"/>
        <end position="453"/>
    </location>
</feature>
<keyword evidence="2" id="KW-0812">Transmembrane</keyword>
<reference evidence="3" key="1">
    <citation type="submission" date="2021-02" db="EMBL/GenBank/DDBJ databases">
        <authorList>
            <person name="Dougan E. K."/>
            <person name="Rhodes N."/>
            <person name="Thang M."/>
            <person name="Chan C."/>
        </authorList>
    </citation>
    <scope>NUCLEOTIDE SEQUENCE</scope>
</reference>
<protein>
    <submittedName>
        <fullName evidence="3">Uncharacterized protein</fullName>
    </submittedName>
</protein>
<comment type="caution">
    <text evidence="3">The sequence shown here is derived from an EMBL/GenBank/DDBJ whole genome shotgun (WGS) entry which is preliminary data.</text>
</comment>
<keyword evidence="4" id="KW-1185">Reference proteome</keyword>
<dbReference type="AlphaFoldDB" id="A0A813AVX2"/>
<dbReference type="Proteomes" id="UP000601435">
    <property type="component" value="Unassembled WGS sequence"/>
</dbReference>
<dbReference type="EMBL" id="CAJNJA010063339">
    <property type="protein sequence ID" value="CAE7879335.1"/>
    <property type="molecule type" value="Genomic_DNA"/>
</dbReference>
<sequence>WDVEQTLSDPEKTQARENLEVLAQDGSNATTRTKWRLKTIGEVIYVNTSLTGVEIPPADAGFIELTAGLDGASEYNEGKLTGETITGSGATLVATAVIDDAESPMNGATIPLINTEERVTYSGERSKAGDVFNDQMQDHGHELVNYLGTTAGGPAVRLAGSVAGATSGGTPTVIGGASGRTGDRTRAKGQFLVAFLKYKDVTISKSPIEGGIEISDQQYAEAFEAKLAGREALVLDDELVVRDPAPSPQHTWENGEWVAPEAPEPEPVDPLTRPLDRVRFEYMRDKLDRDNPGFITSVEVMIEGLPETTQAEADFKLLAKVLWRTGTEFFIHHGLFQMAVFQGIISQSDLEDHCTMFPEGDWAHCCQLHDIAYDASGTPRLEADLDLLLCLTDMGRPIVGIIMFLGVVLFGWLFYRDNLFDLYHQSGNERDRVKDEEYGPQDGSTPGHNSGDDDLLDLELRDLMHRGRKVLLAKLVAAVEGGYASPAEMATLRAILKDNGIIMGDPFGDPEGATEGTNGKSRTKAPLPEFDKPEY</sequence>
<evidence type="ECO:0000313" key="3">
    <source>
        <dbReference type="EMBL" id="CAE7879335.1"/>
    </source>
</evidence>
<organism evidence="3 4">
    <name type="scientific">Symbiodinium necroappetens</name>
    <dbReference type="NCBI Taxonomy" id="1628268"/>
    <lineage>
        <taxon>Eukaryota</taxon>
        <taxon>Sar</taxon>
        <taxon>Alveolata</taxon>
        <taxon>Dinophyceae</taxon>
        <taxon>Suessiales</taxon>
        <taxon>Symbiodiniaceae</taxon>
        <taxon>Symbiodinium</taxon>
    </lineage>
</organism>